<dbReference type="Pfam" id="PF10145">
    <property type="entry name" value="PhageMin_Tail"/>
    <property type="match status" value="1"/>
</dbReference>
<gene>
    <name evidence="5" type="ORF">DRW41_17225</name>
</gene>
<keyword evidence="3" id="KW-1133">Transmembrane helix</keyword>
<evidence type="ECO:0000313" key="6">
    <source>
        <dbReference type="Proteomes" id="UP000257144"/>
    </source>
</evidence>
<dbReference type="OrthoDB" id="28713at2"/>
<keyword evidence="3" id="KW-0472">Membrane</keyword>
<keyword evidence="1" id="KW-1188">Viral release from host cell</keyword>
<keyword evidence="2" id="KW-0175">Coiled coil</keyword>
<name>A0A3D8GMB8_9BACI</name>
<comment type="caution">
    <text evidence="5">The sequence shown here is derived from an EMBL/GenBank/DDBJ whole genome shotgun (WGS) entry which is preliminary data.</text>
</comment>
<keyword evidence="6" id="KW-1185">Reference proteome</keyword>
<dbReference type="NCBIfam" id="TIGR01760">
    <property type="entry name" value="tape_meas_TP901"/>
    <property type="match status" value="2"/>
</dbReference>
<dbReference type="InterPro" id="IPR010090">
    <property type="entry name" value="Phage_tape_meas"/>
</dbReference>
<feature type="domain" description="Phage tail tape measure protein" evidence="4">
    <location>
        <begin position="212"/>
        <end position="475"/>
    </location>
</feature>
<dbReference type="PANTHER" id="PTHR37813:SF1">
    <property type="entry name" value="FELS-2 PROPHAGE PROTEIN"/>
    <property type="match status" value="1"/>
</dbReference>
<dbReference type="RefSeq" id="WP_115453266.1">
    <property type="nucleotide sequence ID" value="NZ_QNQT01000009.1"/>
</dbReference>
<dbReference type="EMBL" id="QNQT01000009">
    <property type="protein sequence ID" value="RDU35482.1"/>
    <property type="molecule type" value="Genomic_DNA"/>
</dbReference>
<evidence type="ECO:0000256" key="3">
    <source>
        <dbReference type="SAM" id="Phobius"/>
    </source>
</evidence>
<feature type="transmembrane region" description="Helical" evidence="3">
    <location>
        <begin position="625"/>
        <end position="654"/>
    </location>
</feature>
<accession>A0A3D8GMB8</accession>
<evidence type="ECO:0000256" key="1">
    <source>
        <dbReference type="ARBA" id="ARBA00022612"/>
    </source>
</evidence>
<evidence type="ECO:0000256" key="2">
    <source>
        <dbReference type="SAM" id="Coils"/>
    </source>
</evidence>
<dbReference type="AlphaFoldDB" id="A0A3D8GMB8"/>
<organism evidence="5 6">
    <name type="scientific">Neobacillus piezotolerans</name>
    <dbReference type="NCBI Taxonomy" id="2259171"/>
    <lineage>
        <taxon>Bacteria</taxon>
        <taxon>Bacillati</taxon>
        <taxon>Bacillota</taxon>
        <taxon>Bacilli</taxon>
        <taxon>Bacillales</taxon>
        <taxon>Bacillaceae</taxon>
        <taxon>Neobacillus</taxon>
    </lineage>
</organism>
<protein>
    <submittedName>
        <fullName evidence="5">Phage tail tape measure protein</fullName>
    </submittedName>
</protein>
<keyword evidence="3" id="KW-0812">Transmembrane</keyword>
<feature type="transmembrane region" description="Helical" evidence="3">
    <location>
        <begin position="566"/>
        <end position="591"/>
    </location>
</feature>
<feature type="transmembrane region" description="Helical" evidence="3">
    <location>
        <begin position="598"/>
        <end position="619"/>
    </location>
</feature>
<feature type="coiled-coil region" evidence="2">
    <location>
        <begin position="496"/>
        <end position="526"/>
    </location>
</feature>
<dbReference type="Proteomes" id="UP000257144">
    <property type="component" value="Unassembled WGS sequence"/>
</dbReference>
<proteinExistence type="predicted"/>
<dbReference type="PANTHER" id="PTHR37813">
    <property type="entry name" value="FELS-2 PROPHAGE PROTEIN"/>
    <property type="match status" value="1"/>
</dbReference>
<feature type="coiled-coil region" evidence="2">
    <location>
        <begin position="64"/>
        <end position="133"/>
    </location>
</feature>
<evidence type="ECO:0000259" key="4">
    <source>
        <dbReference type="Pfam" id="PF10145"/>
    </source>
</evidence>
<sequence length="1085" mass="116046">MEEIGALKVSLSLESADFTRSMASIDRNLKTLGGELATIRNKGKEWGESIQGLTTKQDALGRTLNAQKIKVDQLSDAYERSKREKGADAKETEQLAVKLNKAVAEYTRTETELNQVNTALQKQQNELKQSKTHWERMSDSMKEAGQRLQDVGGRMQAAGQEIAMNFGAAAAAIGAGLGVATKKAMDFESQMSSVKSVMSPDEARKYGAELEKLAIVMGADTKYSALEAAQGIEELVKAGVSITDVLKGGLEGALNLATAGELQLADAAEIASTALNAFKADSISVSKAADILAGAANASATSVSEMKFSLSAVSAVASGVGLSFKDTSTALAVMAQNGLKGSDAGTSLKTMLLRLSPTTKSAYEAFDQLGLATYNNAAGYKYLIDKGIKPASRHVEDITKGLEELTKQELGSQASKAQLKKRYEENLKASGLMSSAFYNEKGELKSMADIAGILQDAMKDLNNEQRQVYLNAMFGTDAIRAGNILFKEGAKGINDMADAMDKIKAADVAAEKLNNLKGKMEELSGAFETGLISLGDALLPVISKAVEGLQWLADGFNELSPGMKQFIAIGGLITTAVLGMVAAFGGFFAILGSGISGLGALVGLLGSGAGLAGAAGAAAGGTGLLAGAITLLTGPVGIAAAAIAGLTIAGVALYKHLSKDSIPEVDRFGNKVSESTKKALDSYFTLSDEATKSLMELSFSQQVVTKEMKDKLVGIYKEMNGQILAKMDERHTQQLEQLRKFFQESNALTVTEEQKIINEQLKKHEESIKKQKEKEAQILAILEKAVKEKRQITESEGLQIADINRRMNEDAIKYLSKNELESKAILERMKSTAGDLTARQAAEVVQSSYKQKEEAVKAANEMADEKIKAWIRLRDETGEINAEQFERLKAESIKQRDEVVSKAKDMHQKVVAAAKAQATEHVNEVDWETGQVRSKFGKMLEDIKTQPWHETGKDIMGGLISGIQVMMNPLSAILKGVAKMIPDTLKDKLDINSPSKVLADQVGKWIPLGVAEGITKNLAAVNMAAIRMTSAAVPSMGPNGPLGNSYSTASNTYHIGNITITSDDMMKAGQVVRFFELLPQAIKAR</sequence>
<reference evidence="5 6" key="1">
    <citation type="submission" date="2018-07" db="EMBL/GenBank/DDBJ databases">
        <title>Bacillus sp. YLB-04 draft genome sequence.</title>
        <authorList>
            <person name="Yu L."/>
            <person name="Tang X."/>
        </authorList>
    </citation>
    <scope>NUCLEOTIDE SEQUENCE [LARGE SCALE GENOMIC DNA]</scope>
    <source>
        <strain evidence="5 6">YLB-04</strain>
    </source>
</reference>
<evidence type="ECO:0000313" key="5">
    <source>
        <dbReference type="EMBL" id="RDU35482.1"/>
    </source>
</evidence>